<dbReference type="SUPFAM" id="SSF81383">
    <property type="entry name" value="F-box domain"/>
    <property type="match status" value="1"/>
</dbReference>
<evidence type="ECO:0000313" key="3">
    <source>
        <dbReference type="Proteomes" id="UP001443914"/>
    </source>
</evidence>
<organism evidence="2 3">
    <name type="scientific">Saponaria officinalis</name>
    <name type="common">Common soapwort</name>
    <name type="synonym">Lychnis saponaria</name>
    <dbReference type="NCBI Taxonomy" id="3572"/>
    <lineage>
        <taxon>Eukaryota</taxon>
        <taxon>Viridiplantae</taxon>
        <taxon>Streptophyta</taxon>
        <taxon>Embryophyta</taxon>
        <taxon>Tracheophyta</taxon>
        <taxon>Spermatophyta</taxon>
        <taxon>Magnoliopsida</taxon>
        <taxon>eudicotyledons</taxon>
        <taxon>Gunneridae</taxon>
        <taxon>Pentapetalae</taxon>
        <taxon>Caryophyllales</taxon>
        <taxon>Caryophyllaceae</taxon>
        <taxon>Caryophylleae</taxon>
        <taxon>Saponaria</taxon>
    </lineage>
</organism>
<comment type="caution">
    <text evidence="2">The sequence shown here is derived from an EMBL/GenBank/DDBJ whole genome shotgun (WGS) entry which is preliminary data.</text>
</comment>
<dbReference type="AlphaFoldDB" id="A0AAW1GXU7"/>
<evidence type="ECO:0000259" key="1">
    <source>
        <dbReference type="PROSITE" id="PS50181"/>
    </source>
</evidence>
<dbReference type="Gene3D" id="1.20.1280.50">
    <property type="match status" value="1"/>
</dbReference>
<dbReference type="Proteomes" id="UP001443914">
    <property type="component" value="Unassembled WGS sequence"/>
</dbReference>
<dbReference type="EMBL" id="JBDFQZ010000014">
    <property type="protein sequence ID" value="KAK9666472.1"/>
    <property type="molecule type" value="Genomic_DNA"/>
</dbReference>
<protein>
    <recommendedName>
        <fullName evidence="1">F-box domain-containing protein</fullName>
    </recommendedName>
</protein>
<feature type="domain" description="F-box" evidence="1">
    <location>
        <begin position="49"/>
        <end position="99"/>
    </location>
</feature>
<dbReference type="InterPro" id="IPR001810">
    <property type="entry name" value="F-box_dom"/>
</dbReference>
<name>A0AAW1GXU7_SAPOF</name>
<dbReference type="PANTHER" id="PTHR31672:SF11">
    <property type="entry name" value="F-BOX PROTEIN CPR1-LIKE ISOFORM X2"/>
    <property type="match status" value="1"/>
</dbReference>
<accession>A0AAW1GXU7</accession>
<reference evidence="2" key="1">
    <citation type="submission" date="2024-03" db="EMBL/GenBank/DDBJ databases">
        <title>WGS assembly of Saponaria officinalis var. Norfolk2.</title>
        <authorList>
            <person name="Jenkins J."/>
            <person name="Shu S."/>
            <person name="Grimwood J."/>
            <person name="Barry K."/>
            <person name="Goodstein D."/>
            <person name="Schmutz J."/>
            <person name="Leebens-Mack J."/>
            <person name="Osbourn A."/>
        </authorList>
    </citation>
    <scope>NUCLEOTIDE SEQUENCE [LARGE SCALE GENOMIC DNA]</scope>
    <source>
        <strain evidence="2">JIC</strain>
    </source>
</reference>
<dbReference type="PANTHER" id="PTHR31672">
    <property type="entry name" value="BNACNNG10540D PROTEIN"/>
    <property type="match status" value="1"/>
</dbReference>
<dbReference type="InterPro" id="IPR050796">
    <property type="entry name" value="SCF_F-box_component"/>
</dbReference>
<dbReference type="NCBIfam" id="TIGR01640">
    <property type="entry name" value="F_box_assoc_1"/>
    <property type="match status" value="1"/>
</dbReference>
<proteinExistence type="predicted"/>
<dbReference type="InterPro" id="IPR036047">
    <property type="entry name" value="F-box-like_dom_sf"/>
</dbReference>
<sequence>MKLSCHRYPTRWKLGRHASLHQSSFSQVSTAEDKSKDQALVPCKRTKEEKHTLYLPRDIIVNILIHVPAEVLHDAVRYVCRQWFEIVRDPDFVRVHRQISPAGFLIQAFQDRMPPNYGFQVYYIEADTERLKVTKVKTPSPVKILCCYNDLVLLSDSTNKEILHVVNLVTKVKFSLPPLVGLRNSPESAGFAADSSGHYKVVHVSSKVVFSQQVHMRVFTVGVDTVWRFIDLQGIPVNRTLKSLILDDSCCLGGFVYWLTNSSWKKNNHLGLALDVDTETIYQISKPNCLVEGYHSMCVLGMGSGIGVIYNNTSSEQCIWKFWKLRDVKSDQWTELACIKVRELYSKFAYSFGSSPILDITPVRLFRGDLWLYRRLSVELIVIRYNMAKESFKAFKFKKSRSQSSNPPSPSKQLVFTQELLADPSFLSDKYFFR</sequence>
<keyword evidence="3" id="KW-1185">Reference proteome</keyword>
<dbReference type="InterPro" id="IPR017451">
    <property type="entry name" value="F-box-assoc_interact_dom"/>
</dbReference>
<dbReference type="PROSITE" id="PS50181">
    <property type="entry name" value="FBOX"/>
    <property type="match status" value="1"/>
</dbReference>
<gene>
    <name evidence="2" type="ORF">RND81_14G187200</name>
</gene>
<evidence type="ECO:0000313" key="2">
    <source>
        <dbReference type="EMBL" id="KAK9666472.1"/>
    </source>
</evidence>